<gene>
    <name evidence="1" type="ORF">HNP21_005515</name>
</gene>
<evidence type="ECO:0000313" key="2">
    <source>
        <dbReference type="Proteomes" id="UP000543174"/>
    </source>
</evidence>
<name>A0A7W3RHK6_PRIAR</name>
<accession>A0A7W3RHK6</accession>
<protein>
    <submittedName>
        <fullName evidence="1">Uncharacterized protein</fullName>
    </submittedName>
</protein>
<comment type="caution">
    <text evidence="1">The sequence shown here is derived from an EMBL/GenBank/DDBJ whole genome shotgun (WGS) entry which is preliminary data.</text>
</comment>
<dbReference type="AlphaFoldDB" id="A0A7W3RHK6"/>
<dbReference type="EMBL" id="JACJHT010000011">
    <property type="protein sequence ID" value="MBA9042380.1"/>
    <property type="molecule type" value="Genomic_DNA"/>
</dbReference>
<reference evidence="1" key="1">
    <citation type="submission" date="2020-08" db="EMBL/GenBank/DDBJ databases">
        <title>Functional genomics of gut bacteria from endangered species of beetles.</title>
        <authorList>
            <person name="Carlos-Shanley C."/>
        </authorList>
    </citation>
    <scope>NUCLEOTIDE SEQUENCE [LARGE SCALE GENOMIC DNA]</scope>
    <source>
        <strain evidence="1">S00060</strain>
    </source>
</reference>
<proteinExistence type="predicted"/>
<organism evidence="1 2">
    <name type="scientific">Priestia aryabhattai</name>
    <name type="common">Bacillus aryabhattai</name>
    <dbReference type="NCBI Taxonomy" id="412384"/>
    <lineage>
        <taxon>Bacteria</taxon>
        <taxon>Bacillati</taxon>
        <taxon>Bacillota</taxon>
        <taxon>Bacilli</taxon>
        <taxon>Bacillales</taxon>
        <taxon>Bacillaceae</taxon>
        <taxon>Priestia</taxon>
    </lineage>
</organism>
<evidence type="ECO:0000313" key="1">
    <source>
        <dbReference type="EMBL" id="MBA9042380.1"/>
    </source>
</evidence>
<dbReference type="Proteomes" id="UP000543174">
    <property type="component" value="Unassembled WGS sequence"/>
</dbReference>
<keyword evidence="2" id="KW-1185">Reference proteome</keyword>
<dbReference type="RefSeq" id="WP_220496008.1">
    <property type="nucleotide sequence ID" value="NZ_JACJHT010000011.1"/>
</dbReference>
<sequence>MGFKHLKAEEVMDIIENKLSSQERWKLLELLYDKHFNIPRGPVEIEDDEY</sequence>